<organism evidence="1 2">
    <name type="scientific">Robinsoniella peoriensis</name>
    <dbReference type="NCBI Taxonomy" id="180332"/>
    <lineage>
        <taxon>Bacteria</taxon>
        <taxon>Bacillati</taxon>
        <taxon>Bacillota</taxon>
        <taxon>Clostridia</taxon>
        <taxon>Lachnospirales</taxon>
        <taxon>Lachnospiraceae</taxon>
        <taxon>Robinsoniella</taxon>
    </lineage>
</organism>
<dbReference type="RefSeq" id="WP_047833525.1">
    <property type="nucleotide sequence ID" value="NZ_CABMJZ010000045.1"/>
</dbReference>
<evidence type="ECO:0000313" key="1">
    <source>
        <dbReference type="EMBL" id="TLC98232.1"/>
    </source>
</evidence>
<sequence length="94" mass="10565">MNEQINKDRCFELLVYLVSSAAGLKKEPHIYGSLRLIEASRQLGQILADADDTKSAAFTELIDTIENSKNKCMTDQDAFYQMLEEASLKLVDCC</sequence>
<dbReference type="InterPro" id="IPR046074">
    <property type="entry name" value="DUF6092"/>
</dbReference>
<keyword evidence="2" id="KW-1185">Reference proteome</keyword>
<accession>A0A4U8Q2V2</accession>
<dbReference type="Proteomes" id="UP000306509">
    <property type="component" value="Unassembled WGS sequence"/>
</dbReference>
<comment type="caution">
    <text evidence="1">The sequence shown here is derived from an EMBL/GenBank/DDBJ whole genome shotgun (WGS) entry which is preliminary data.</text>
</comment>
<dbReference type="OrthoDB" id="2645109at2"/>
<dbReference type="AlphaFoldDB" id="A0A4U8Q2V2"/>
<protein>
    <submittedName>
        <fullName evidence="1">Uncharacterized protein</fullName>
    </submittedName>
</protein>
<name>A0A4U8Q2V2_9FIRM</name>
<evidence type="ECO:0000313" key="2">
    <source>
        <dbReference type="Proteomes" id="UP000306509"/>
    </source>
</evidence>
<gene>
    <name evidence="1" type="ORF">DSM106044_04933</name>
</gene>
<dbReference type="Pfam" id="PF19585">
    <property type="entry name" value="DUF6092"/>
    <property type="match status" value="1"/>
</dbReference>
<proteinExistence type="predicted"/>
<dbReference type="EMBL" id="QGQD01000100">
    <property type="protein sequence ID" value="TLC98232.1"/>
    <property type="molecule type" value="Genomic_DNA"/>
</dbReference>
<reference evidence="1 2" key="1">
    <citation type="journal article" date="2019" name="Anaerobe">
        <title>Detection of Robinsoniella peoriensis in multiple bone samples of a trauma patient.</title>
        <authorList>
            <person name="Schrottner P."/>
            <person name="Hartwich K."/>
            <person name="Bunk B."/>
            <person name="Schober I."/>
            <person name="Helbig S."/>
            <person name="Rudolph W.W."/>
            <person name="Gunzer F."/>
        </authorList>
    </citation>
    <scope>NUCLEOTIDE SEQUENCE [LARGE SCALE GENOMIC DNA]</scope>
    <source>
        <strain evidence="1 2">DSM 106044</strain>
    </source>
</reference>
<dbReference type="STRING" id="180332.GCA_000797495_05584"/>